<dbReference type="EMBL" id="SSTD01002424">
    <property type="protein sequence ID" value="TYK27907.1"/>
    <property type="molecule type" value="Genomic_DNA"/>
</dbReference>
<dbReference type="Gene3D" id="3.90.1030.20">
    <property type="entry name" value="DNA polymerase delta, p66 (Cdc27) subunit, wHTH domain"/>
    <property type="match status" value="1"/>
</dbReference>
<comment type="catalytic activity">
    <reaction evidence="9 11">
        <text>(6S)-5,6,7,8-tetrahydrofolyl-(gamma-L-Glu)(n) + (n-1) H2O = (6S)-5,6,7,8-tetrahydrofolate + (n-1) L-glutamate</text>
        <dbReference type="Rhea" id="RHEA:56784"/>
        <dbReference type="Rhea" id="RHEA-COMP:14738"/>
        <dbReference type="ChEBI" id="CHEBI:15377"/>
        <dbReference type="ChEBI" id="CHEBI:29985"/>
        <dbReference type="ChEBI" id="CHEBI:57453"/>
        <dbReference type="ChEBI" id="CHEBI:141005"/>
        <dbReference type="EC" id="3.4.19.9"/>
    </reaction>
</comment>
<evidence type="ECO:0000256" key="4">
    <source>
        <dbReference type="ARBA" id="ARBA00022525"/>
    </source>
</evidence>
<dbReference type="GO" id="GO:0034722">
    <property type="term" value="F:gamma-glutamyl-peptidase activity"/>
    <property type="evidence" value="ECO:0007669"/>
    <property type="project" value="UniProtKB-UniRule"/>
</dbReference>
<keyword evidence="7 11" id="KW-0378">Hydrolase</keyword>
<evidence type="ECO:0000256" key="10">
    <source>
        <dbReference type="PIRSR" id="PIRSR615527-1"/>
    </source>
</evidence>
<dbReference type="PROSITE" id="PS51275">
    <property type="entry name" value="PEPTIDASE_C26_GGH"/>
    <property type="match status" value="1"/>
</dbReference>
<organism evidence="13 15">
    <name type="scientific">Cucumis melo var. makuwa</name>
    <name type="common">Oriental melon</name>
    <dbReference type="NCBI Taxonomy" id="1194695"/>
    <lineage>
        <taxon>Eukaryota</taxon>
        <taxon>Viridiplantae</taxon>
        <taxon>Streptophyta</taxon>
        <taxon>Embryophyta</taxon>
        <taxon>Tracheophyta</taxon>
        <taxon>Spermatophyta</taxon>
        <taxon>Magnoliopsida</taxon>
        <taxon>eudicotyledons</taxon>
        <taxon>Gunneridae</taxon>
        <taxon>Pentapetalae</taxon>
        <taxon>rosids</taxon>
        <taxon>fabids</taxon>
        <taxon>Cucurbitales</taxon>
        <taxon>Cucurbitaceae</taxon>
        <taxon>Benincaseae</taxon>
        <taxon>Cucumis</taxon>
    </lineage>
</organism>
<evidence type="ECO:0000256" key="3">
    <source>
        <dbReference type="ARBA" id="ARBA00011083"/>
    </source>
</evidence>
<evidence type="ECO:0000256" key="12">
    <source>
        <dbReference type="SAM" id="MobiDB-lite"/>
    </source>
</evidence>
<feature type="active site" description="Nucleophile" evidence="10 11">
    <location>
        <position position="178"/>
    </location>
</feature>
<dbReference type="EC" id="3.4.19.9" evidence="11"/>
<feature type="region of interest" description="Disordered" evidence="12">
    <location>
        <begin position="618"/>
        <end position="638"/>
    </location>
</feature>
<dbReference type="InterPro" id="IPR011697">
    <property type="entry name" value="Peptidase_C26"/>
</dbReference>
<feature type="compositionally biased region" description="Basic and acidic residues" evidence="12">
    <location>
        <begin position="836"/>
        <end position="855"/>
    </location>
</feature>
<keyword evidence="6" id="KW-0732">Signal</keyword>
<dbReference type="Proteomes" id="UP000321393">
    <property type="component" value="Unassembled WGS sequence"/>
</dbReference>
<dbReference type="GO" id="GO:0043625">
    <property type="term" value="C:delta DNA polymerase complex"/>
    <property type="evidence" value="ECO:0007669"/>
    <property type="project" value="InterPro"/>
</dbReference>
<gene>
    <name evidence="14" type="ORF">E5676_scaffold384G00920</name>
    <name evidence="13" type="ORF">E6C27_scaffold271G00990</name>
</gene>
<dbReference type="GO" id="GO:0006297">
    <property type="term" value="P:nucleotide-excision repair, DNA gap filling"/>
    <property type="evidence" value="ECO:0007669"/>
    <property type="project" value="TreeGrafter"/>
</dbReference>
<dbReference type="SUPFAM" id="SSF52317">
    <property type="entry name" value="Class I glutamine amidotransferase-like"/>
    <property type="match status" value="1"/>
</dbReference>
<evidence type="ECO:0000256" key="1">
    <source>
        <dbReference type="ARBA" id="ARBA00004123"/>
    </source>
</evidence>
<protein>
    <recommendedName>
        <fullName evidence="11">folate gamma-glutamyl hydrolase</fullName>
        <ecNumber evidence="11">3.4.19.9</ecNumber>
    </recommendedName>
</protein>
<evidence type="ECO:0000313" key="14">
    <source>
        <dbReference type="EMBL" id="TYK27907.1"/>
    </source>
</evidence>
<name>A0A5A7VHS8_CUCMM</name>
<evidence type="ECO:0000256" key="6">
    <source>
        <dbReference type="ARBA" id="ARBA00022729"/>
    </source>
</evidence>
<dbReference type="GO" id="GO:1904161">
    <property type="term" value="P:DNA synthesis involved in UV-damage excision repair"/>
    <property type="evidence" value="ECO:0007669"/>
    <property type="project" value="TreeGrafter"/>
</dbReference>
<dbReference type="PANTHER" id="PTHR17598">
    <property type="entry name" value="DNA POLYMERASE DELTA SUBUNIT 3"/>
    <property type="match status" value="1"/>
</dbReference>
<evidence type="ECO:0000313" key="16">
    <source>
        <dbReference type="Proteomes" id="UP000321947"/>
    </source>
</evidence>
<evidence type="ECO:0000256" key="9">
    <source>
        <dbReference type="ARBA" id="ARBA00051589"/>
    </source>
</evidence>
<dbReference type="Pfam" id="PF07722">
    <property type="entry name" value="Peptidase_C26"/>
    <property type="match status" value="1"/>
</dbReference>
<accession>A0A5A7VHS8</accession>
<evidence type="ECO:0000256" key="2">
    <source>
        <dbReference type="ARBA" id="ARBA00004239"/>
    </source>
</evidence>
<dbReference type="InterPro" id="IPR029062">
    <property type="entry name" value="Class_I_gatase-like"/>
</dbReference>
<comment type="caution">
    <text evidence="13">The sequence shown here is derived from an EMBL/GenBank/DDBJ whole genome shotgun (WGS) entry which is preliminary data.</text>
</comment>
<dbReference type="Gene3D" id="3.40.50.880">
    <property type="match status" value="1"/>
</dbReference>
<keyword evidence="8" id="KW-0539">Nucleus</keyword>
<feature type="active site" description="Proton donor" evidence="10">
    <location>
        <position position="291"/>
    </location>
</feature>
<dbReference type="GO" id="GO:0005576">
    <property type="term" value="C:extracellular region"/>
    <property type="evidence" value="ECO:0007669"/>
    <property type="project" value="UniProtKB-SubCell"/>
</dbReference>
<dbReference type="PROSITE" id="PS51273">
    <property type="entry name" value="GATASE_TYPE_1"/>
    <property type="match status" value="1"/>
</dbReference>
<feature type="compositionally biased region" description="Basic and acidic residues" evidence="12">
    <location>
        <begin position="743"/>
        <end position="753"/>
    </location>
</feature>
<dbReference type="InterPro" id="IPR019038">
    <property type="entry name" value="POLD3"/>
</dbReference>
<feature type="region of interest" description="Disordered" evidence="12">
    <location>
        <begin position="743"/>
        <end position="906"/>
    </location>
</feature>
<dbReference type="FunFam" id="3.90.1030.20:FF:000002">
    <property type="entry name" value="DNA polymerase delta subunit"/>
    <property type="match status" value="1"/>
</dbReference>
<comment type="similarity">
    <text evidence="3">Belongs to the peptidase C26 family.</text>
</comment>
<evidence type="ECO:0000256" key="8">
    <source>
        <dbReference type="ARBA" id="ARBA00023242"/>
    </source>
</evidence>
<feature type="region of interest" description="Disordered" evidence="12">
    <location>
        <begin position="551"/>
        <end position="582"/>
    </location>
</feature>
<dbReference type="Pfam" id="PF09507">
    <property type="entry name" value="CDC27"/>
    <property type="match status" value="1"/>
</dbReference>
<evidence type="ECO:0000313" key="15">
    <source>
        <dbReference type="Proteomes" id="UP000321393"/>
    </source>
</evidence>
<keyword evidence="5" id="KW-0235">DNA replication</keyword>
<keyword evidence="4" id="KW-0964">Secreted</keyword>
<dbReference type="FunFam" id="3.40.50.880:FF:000024">
    <property type="entry name" value="Folate gamma-glutamyl hydrolase"/>
    <property type="match status" value="1"/>
</dbReference>
<feature type="compositionally biased region" description="Low complexity" evidence="12">
    <location>
        <begin position="880"/>
        <end position="893"/>
    </location>
</feature>
<dbReference type="GO" id="GO:0003887">
    <property type="term" value="F:DNA-directed DNA polymerase activity"/>
    <property type="evidence" value="ECO:0007669"/>
    <property type="project" value="TreeGrafter"/>
</dbReference>
<dbReference type="GO" id="GO:0006271">
    <property type="term" value="P:DNA strand elongation involved in DNA replication"/>
    <property type="evidence" value="ECO:0007669"/>
    <property type="project" value="TreeGrafter"/>
</dbReference>
<reference evidence="15 16" key="1">
    <citation type="submission" date="2019-08" db="EMBL/GenBank/DDBJ databases">
        <title>Draft genome sequences of two oriental melons (Cucumis melo L. var makuwa).</title>
        <authorList>
            <person name="Kwon S.-Y."/>
        </authorList>
    </citation>
    <scope>NUCLEOTIDE SEQUENCE [LARGE SCALE GENOMIC DNA]</scope>
    <source>
        <strain evidence="16">cv. Chang Bougi</strain>
        <strain evidence="15">cv. SW 3</strain>
        <tissue evidence="13">Leaf</tissue>
    </source>
</reference>
<dbReference type="EMBL" id="SSTE01000806">
    <property type="protein sequence ID" value="KAA0066760.1"/>
    <property type="molecule type" value="Genomic_DNA"/>
</dbReference>
<dbReference type="InterPro" id="IPR015527">
    <property type="entry name" value="Pept_C26_g-glut_hydrolase"/>
</dbReference>
<dbReference type="InterPro" id="IPR041913">
    <property type="entry name" value="POLD3_sf"/>
</dbReference>
<comment type="subcellular location">
    <subcellularLocation>
        <location evidence="1">Nucleus</location>
    </subcellularLocation>
    <subcellularLocation>
        <location evidence="2">Secreted</location>
        <location evidence="2">Extracellular space</location>
    </subcellularLocation>
</comment>
<sequence length="906" mass="100349">MFKKVVGFKPTISEHPFSPASVSLFKYTWVFFLIIISLKFSLVHAVHPYPNIILPSQSVLDSSPSCTAMDPTLNYRPVIGILSHPGDGASGRLSNATNASYIAASYVKFVESAGARVIPLIYNEPLEVIFEKLSLVNGVLFTGGWAKKGLYYLVAEKIFKKMLERNDAGDRFPLYGVCLGFEILSMIISKNRNILEPFNASYMASTLQFVDNVNIQGTVFQRFPHYLLEKLSTDCIVFQNHLYGISPERFAHNEELSRFFQILTTSSDKDNKVYVSSVQAWDYPVTAFQWHPEKNAFEWGYSVIPHTEHAIEVTQHVANYLVSEARKSSNRPPAQKVIENLIYNYSPTFGGKAGVSSGGGKIVDILLSISRFVFPFSFSVSLPISTQMAEIETLGILQDIESLVADKLQVVSYKWLSRSYLISSDTAKRLLKEFVEKHESGLQVVYALSGWLKKDPPSYHIRLVSGSKLPEAKQDFDGTCSIQVYSVQASIPKDPAALWNAEFVQAEELFKQPFTVDNCLRDNRFCGISNSYVKRNIDEIPASIAASIPKSAVDTESSKKMTSYQNTTVPQPEKSEMQKVSTNVGLQSSTVVKEVKSEGNHTDHQASKPIAVKEKVASLPANKKKAQGDKTCSSTGGLANLWGRVPIKSKLGDDHADVNRATAANPSVSSAEAQICAHEALQIENSDDDDQDVNIKRSSNESGRKRRVVFDFSDDEEFEDAVSLASPENPKEQSCLDLKQHTELPKEKAHLNNDEQLNGKLKIKEEKTSELEQSSVEEKQRNCSTEKNEVCAHENDSIKGEKPVDATPASPKRRKVLRTRIDERGREVNEVVWEGEEQKQKKDDVSSAKISDQKAVETTTNRPPAAKKSPALGNGGANPAVKAGAKKTGNAAGPKQGNILSFFKRV</sequence>
<dbReference type="STRING" id="1194695.A0A5A7VHS8"/>
<dbReference type="OrthoDB" id="514823at2759"/>
<evidence type="ECO:0000256" key="11">
    <source>
        <dbReference type="PROSITE-ProRule" id="PRU00607"/>
    </source>
</evidence>
<dbReference type="PANTHER" id="PTHR17598:SF13">
    <property type="entry name" value="DNA POLYMERASE DELTA SUBUNIT 3"/>
    <property type="match status" value="1"/>
</dbReference>
<dbReference type="AlphaFoldDB" id="A0A5A7VHS8"/>
<dbReference type="Proteomes" id="UP000321947">
    <property type="component" value="Unassembled WGS sequence"/>
</dbReference>
<feature type="region of interest" description="Disordered" evidence="12">
    <location>
        <begin position="593"/>
        <end position="612"/>
    </location>
</feature>
<feature type="compositionally biased region" description="Basic and acidic residues" evidence="12">
    <location>
        <begin position="693"/>
        <end position="703"/>
    </location>
</feature>
<evidence type="ECO:0000313" key="13">
    <source>
        <dbReference type="EMBL" id="KAA0066760.1"/>
    </source>
</evidence>
<feature type="active site" evidence="11">
    <location>
        <position position="291"/>
    </location>
</feature>
<feature type="compositionally biased region" description="Polar residues" evidence="12">
    <location>
        <begin position="560"/>
        <end position="570"/>
    </location>
</feature>
<proteinExistence type="inferred from homology"/>
<evidence type="ECO:0000256" key="7">
    <source>
        <dbReference type="ARBA" id="ARBA00022801"/>
    </source>
</evidence>
<feature type="compositionally biased region" description="Basic and acidic residues" evidence="12">
    <location>
        <begin position="762"/>
        <end position="804"/>
    </location>
</feature>
<feature type="compositionally biased region" description="Basic and acidic residues" evidence="12">
    <location>
        <begin position="819"/>
        <end position="829"/>
    </location>
</feature>
<evidence type="ECO:0000256" key="5">
    <source>
        <dbReference type="ARBA" id="ARBA00022705"/>
    </source>
</evidence>
<feature type="region of interest" description="Disordered" evidence="12">
    <location>
        <begin position="683"/>
        <end position="703"/>
    </location>
</feature>